<dbReference type="AlphaFoldDB" id="A0A0J6FBA7"/>
<feature type="domain" description="N-acetyltransferase" evidence="2">
    <location>
        <begin position="92"/>
        <end position="241"/>
    </location>
</feature>
<reference evidence="4" key="2">
    <citation type="journal article" date="2009" name="Genome Res.">
        <title>Comparative genomic analyses of the human fungal pathogens Coccidioides and their relatives.</title>
        <authorList>
            <person name="Sharpton T.J."/>
            <person name="Stajich J.E."/>
            <person name="Rounsley S.D."/>
            <person name="Gardner M.J."/>
            <person name="Wortman J.R."/>
            <person name="Jordar V.S."/>
            <person name="Maiti R."/>
            <person name="Kodira C.D."/>
            <person name="Neafsey D.E."/>
            <person name="Zeng Q."/>
            <person name="Hung C.-Y."/>
            <person name="McMahan C."/>
            <person name="Muszewska A."/>
            <person name="Grynberg M."/>
            <person name="Mandel M.A."/>
            <person name="Kellner E.M."/>
            <person name="Barker B.M."/>
            <person name="Galgiani J.N."/>
            <person name="Orbach M.J."/>
            <person name="Kirkland T.N."/>
            <person name="Cole G.T."/>
            <person name="Henn M.R."/>
            <person name="Birren B.W."/>
            <person name="Taylor J.W."/>
        </authorList>
    </citation>
    <scope>NUCLEOTIDE SEQUENCE [LARGE SCALE GENOMIC DNA]</scope>
    <source>
        <strain evidence="4">RMSCC 3488</strain>
    </source>
</reference>
<gene>
    <name evidence="3" type="ORF">CPAG_02559</name>
</gene>
<reference evidence="3 4" key="1">
    <citation type="submission" date="2007-06" db="EMBL/GenBank/DDBJ databases">
        <title>The Genome Sequence of Coccidioides posadasii RMSCC_3488.</title>
        <authorList>
            <consortium name="Coccidioides Genome Resources Consortium"/>
            <consortium name="The Broad Institute Genome Sequencing Platform"/>
            <person name="Henn M.R."/>
            <person name="Sykes S."/>
            <person name="Young S."/>
            <person name="Jaffe D."/>
            <person name="Berlin A."/>
            <person name="Alvarez P."/>
            <person name="Butler J."/>
            <person name="Gnerre S."/>
            <person name="Grabherr M."/>
            <person name="Mauceli E."/>
            <person name="Brockman W."/>
            <person name="Kodira C."/>
            <person name="Alvarado L."/>
            <person name="Zeng Q."/>
            <person name="Crawford M."/>
            <person name="Antoine C."/>
            <person name="Devon K."/>
            <person name="Galgiani J."/>
            <person name="Orsborn K."/>
            <person name="Lewis M.L."/>
            <person name="Nusbaum C."/>
            <person name="Galagan J."/>
            <person name="Birren B."/>
        </authorList>
    </citation>
    <scope>NUCLEOTIDE SEQUENCE [LARGE SCALE GENOMIC DNA]</scope>
    <source>
        <strain evidence="3 4">RMSCC 3488</strain>
    </source>
</reference>
<reference evidence="4" key="3">
    <citation type="journal article" date="2010" name="Genome Res.">
        <title>Population genomic sequencing of Coccidioides fungi reveals recent hybridization and transposon control.</title>
        <authorList>
            <person name="Neafsey D.E."/>
            <person name="Barker B.M."/>
            <person name="Sharpton T.J."/>
            <person name="Stajich J.E."/>
            <person name="Park D.J."/>
            <person name="Whiston E."/>
            <person name="Hung C.-Y."/>
            <person name="McMahan C."/>
            <person name="White J."/>
            <person name="Sykes S."/>
            <person name="Heiman D."/>
            <person name="Young S."/>
            <person name="Zeng Q."/>
            <person name="Abouelleil A."/>
            <person name="Aftuck L."/>
            <person name="Bessette D."/>
            <person name="Brown A."/>
            <person name="FitzGerald M."/>
            <person name="Lui A."/>
            <person name="Macdonald J.P."/>
            <person name="Priest M."/>
            <person name="Orbach M.J."/>
            <person name="Galgiani J.N."/>
            <person name="Kirkland T.N."/>
            <person name="Cole G.T."/>
            <person name="Birren B.W."/>
            <person name="Henn M.R."/>
            <person name="Taylor J.W."/>
            <person name="Rounsley S.D."/>
        </authorList>
    </citation>
    <scope>NUCLEOTIDE SEQUENCE [LARGE SCALE GENOMIC DNA]</scope>
    <source>
        <strain evidence="4">RMSCC 3488</strain>
    </source>
</reference>
<keyword evidence="1" id="KW-0472">Membrane</keyword>
<dbReference type="VEuPathDB" id="FungiDB:CPAG_02559"/>
<feature type="transmembrane region" description="Helical" evidence="1">
    <location>
        <begin position="80"/>
        <end position="101"/>
    </location>
</feature>
<evidence type="ECO:0000256" key="1">
    <source>
        <dbReference type="SAM" id="Phobius"/>
    </source>
</evidence>
<dbReference type="Gene3D" id="3.40.630.30">
    <property type="match status" value="1"/>
</dbReference>
<dbReference type="EMBL" id="DS268109">
    <property type="protein sequence ID" value="KMM66219.1"/>
    <property type="molecule type" value="Genomic_DNA"/>
</dbReference>
<dbReference type="PROSITE" id="PS51186">
    <property type="entry name" value="GNAT"/>
    <property type="match status" value="1"/>
</dbReference>
<dbReference type="OrthoDB" id="5343688at2759"/>
<dbReference type="Proteomes" id="UP000054567">
    <property type="component" value="Unassembled WGS sequence"/>
</dbReference>
<dbReference type="CDD" id="cd04301">
    <property type="entry name" value="NAT_SF"/>
    <property type="match status" value="1"/>
</dbReference>
<evidence type="ECO:0000313" key="3">
    <source>
        <dbReference type="EMBL" id="KMM66219.1"/>
    </source>
</evidence>
<sequence length="269" mass="30082">MSESTPHFDTLEHLPQLVTYPAISEDDKISALRLIADSVAQQRQIAAKSLISHPLCITALVLLISLAGKYQSHGKSLGDLAFVGTTVAGCIMILLVLVQWVTSAYLEEASRVGTWKWLKSEAKDPSTPVSPLTDDVFLVTKYGDEIIGTILLRIPSSPKSKAETQGEQPVLVRAWTVGRRYRQKGIGTGLLEEAFSYLQARSLHDLDVRFDRSHANSFRVLPGMFNRPFDKRENWARRKLEGVRKIQNVVVKKFNLFSLSDPQVQLEPL</sequence>
<name>A0A0J6FBA7_COCPO</name>
<keyword evidence="1" id="KW-1133">Transmembrane helix</keyword>
<protein>
    <recommendedName>
        <fullName evidence="2">N-acetyltransferase domain-containing protein</fullName>
    </recommendedName>
</protein>
<accession>A0A0J6FBA7</accession>
<organism evidence="3 4">
    <name type="scientific">Coccidioides posadasii RMSCC 3488</name>
    <dbReference type="NCBI Taxonomy" id="454284"/>
    <lineage>
        <taxon>Eukaryota</taxon>
        <taxon>Fungi</taxon>
        <taxon>Dikarya</taxon>
        <taxon>Ascomycota</taxon>
        <taxon>Pezizomycotina</taxon>
        <taxon>Eurotiomycetes</taxon>
        <taxon>Eurotiomycetidae</taxon>
        <taxon>Onygenales</taxon>
        <taxon>Onygenaceae</taxon>
        <taxon>Coccidioides</taxon>
    </lineage>
</organism>
<dbReference type="Pfam" id="PF00583">
    <property type="entry name" value="Acetyltransf_1"/>
    <property type="match status" value="1"/>
</dbReference>
<keyword evidence="1" id="KW-0812">Transmembrane</keyword>
<dbReference type="InterPro" id="IPR000182">
    <property type="entry name" value="GNAT_dom"/>
</dbReference>
<dbReference type="InterPro" id="IPR016181">
    <property type="entry name" value="Acyl_CoA_acyltransferase"/>
</dbReference>
<evidence type="ECO:0000313" key="4">
    <source>
        <dbReference type="Proteomes" id="UP000054567"/>
    </source>
</evidence>
<evidence type="ECO:0000259" key="2">
    <source>
        <dbReference type="PROSITE" id="PS51186"/>
    </source>
</evidence>
<feature type="transmembrane region" description="Helical" evidence="1">
    <location>
        <begin position="50"/>
        <end position="68"/>
    </location>
</feature>
<proteinExistence type="predicted"/>
<dbReference type="SUPFAM" id="SSF55729">
    <property type="entry name" value="Acyl-CoA N-acyltransferases (Nat)"/>
    <property type="match status" value="1"/>
</dbReference>
<dbReference type="GO" id="GO:0016747">
    <property type="term" value="F:acyltransferase activity, transferring groups other than amino-acyl groups"/>
    <property type="evidence" value="ECO:0007669"/>
    <property type="project" value="InterPro"/>
</dbReference>